<dbReference type="RefSeq" id="WP_123203079.1">
    <property type="nucleotide sequence ID" value="NZ_RJMB01000027.1"/>
</dbReference>
<accession>A0A3N0E2E0</accession>
<dbReference type="AlphaFoldDB" id="A0A3N0E2E0"/>
<feature type="transmembrane region" description="Helical" evidence="1">
    <location>
        <begin position="130"/>
        <end position="152"/>
    </location>
</feature>
<feature type="transmembrane region" description="Helical" evidence="1">
    <location>
        <begin position="164"/>
        <end position="181"/>
    </location>
</feature>
<feature type="transmembrane region" description="Helical" evidence="1">
    <location>
        <begin position="12"/>
        <end position="35"/>
    </location>
</feature>
<dbReference type="InterPro" id="IPR051790">
    <property type="entry name" value="Cytochrome_c-biogenesis_DsbD"/>
</dbReference>
<keyword evidence="3" id="KW-1185">Reference proteome</keyword>
<reference evidence="2 3" key="1">
    <citation type="submission" date="2018-11" db="EMBL/GenBank/DDBJ databases">
        <title>The genome draft of YIM 96095.</title>
        <authorList>
            <person name="Tang S.-K."/>
            <person name="Chunyu W.-X."/>
            <person name="Feng Y.-Z."/>
        </authorList>
    </citation>
    <scope>NUCLEOTIDE SEQUENCE [LARGE SCALE GENOMIC DNA]</scope>
    <source>
        <strain evidence="2 3">YIM 96095</strain>
    </source>
</reference>
<evidence type="ECO:0000313" key="3">
    <source>
        <dbReference type="Proteomes" id="UP000269198"/>
    </source>
</evidence>
<sequence length="281" mass="28857">MITDTVLSGSLLLAFPLAVAAGLVSFLSPCVLPLVPGYLSYVTGLSGADIAAERERAADAVPAGATGADRGRIAAAETATAAADNALLRRRWSMLAGSVLFISGFSAVFVAVGTFVGGIGGLLLDYTDPITRVLGALTVLLGLAFMGVLPGLRREFRFHWLPRAGLAGAPLLGVLFGLGWTPCIGPTLAAVQTLAFQEGTAVRGAVLSLAYCAGLGSPFVLAAVLYRRALGAFGWVRRHYHAVVVAGGAMLVAVGLLLVTGLWTAMTAGVQQWTASFTTVI</sequence>
<dbReference type="OrthoDB" id="9803065at2"/>
<dbReference type="PANTHER" id="PTHR31272:SF4">
    <property type="entry name" value="CYTOCHROME C-TYPE BIOGENESIS PROTEIN HI_1454-RELATED"/>
    <property type="match status" value="1"/>
</dbReference>
<evidence type="ECO:0000313" key="2">
    <source>
        <dbReference type="EMBL" id="RNL82018.1"/>
    </source>
</evidence>
<dbReference type="EMBL" id="RJMB01000027">
    <property type="protein sequence ID" value="RNL82018.1"/>
    <property type="molecule type" value="Genomic_DNA"/>
</dbReference>
<keyword evidence="1" id="KW-0812">Transmembrane</keyword>
<feature type="transmembrane region" description="Helical" evidence="1">
    <location>
        <begin position="238"/>
        <end position="263"/>
    </location>
</feature>
<feature type="transmembrane region" description="Helical" evidence="1">
    <location>
        <begin position="201"/>
        <end position="226"/>
    </location>
</feature>
<organism evidence="2 3">
    <name type="scientific">Halostreptopolyspora alba</name>
    <dbReference type="NCBI Taxonomy" id="2487137"/>
    <lineage>
        <taxon>Bacteria</taxon>
        <taxon>Bacillati</taxon>
        <taxon>Actinomycetota</taxon>
        <taxon>Actinomycetes</taxon>
        <taxon>Streptosporangiales</taxon>
        <taxon>Nocardiopsidaceae</taxon>
        <taxon>Halostreptopolyspora</taxon>
    </lineage>
</organism>
<protein>
    <submittedName>
        <fullName evidence="2">Cytochrome c biogenesis protein CcdA</fullName>
    </submittedName>
</protein>
<feature type="transmembrane region" description="Helical" evidence="1">
    <location>
        <begin position="99"/>
        <end position="124"/>
    </location>
</feature>
<keyword evidence="1" id="KW-0472">Membrane</keyword>
<proteinExistence type="predicted"/>
<name>A0A3N0E2E0_9ACTN</name>
<keyword evidence="1" id="KW-1133">Transmembrane helix</keyword>
<dbReference type="PANTHER" id="PTHR31272">
    <property type="entry name" value="CYTOCHROME C-TYPE BIOGENESIS PROTEIN HI_1454-RELATED"/>
    <property type="match status" value="1"/>
</dbReference>
<gene>
    <name evidence="2" type="ORF">EFW17_20645</name>
</gene>
<dbReference type="Proteomes" id="UP000269198">
    <property type="component" value="Unassembled WGS sequence"/>
</dbReference>
<comment type="caution">
    <text evidence="2">The sequence shown here is derived from an EMBL/GenBank/DDBJ whole genome shotgun (WGS) entry which is preliminary data.</text>
</comment>
<evidence type="ECO:0000256" key="1">
    <source>
        <dbReference type="SAM" id="Phobius"/>
    </source>
</evidence>